<proteinExistence type="predicted"/>
<feature type="chain" id="PRO_5042592118" description="Tetratricopeptide repeat protein" evidence="1">
    <location>
        <begin position="23"/>
        <end position="315"/>
    </location>
</feature>
<evidence type="ECO:0000313" key="3">
    <source>
        <dbReference type="Proteomes" id="UP001221217"/>
    </source>
</evidence>
<reference evidence="2 3" key="1">
    <citation type="submission" date="2022-12" db="EMBL/GenBank/DDBJ databases">
        <title>Metagenome assembled genome from gulf of manar.</title>
        <authorList>
            <person name="Kohli P."/>
            <person name="Pk S."/>
            <person name="Venkata Ramana C."/>
            <person name="Sasikala C."/>
        </authorList>
    </citation>
    <scope>NUCLEOTIDE SEQUENCE [LARGE SCALE GENOMIC DNA]</scope>
    <source>
        <strain evidence="2">JB008</strain>
    </source>
</reference>
<dbReference type="EMBL" id="JAQQAL010000010">
    <property type="protein sequence ID" value="MDC7225824.1"/>
    <property type="molecule type" value="Genomic_DNA"/>
</dbReference>
<evidence type="ECO:0000313" key="2">
    <source>
        <dbReference type="EMBL" id="MDC7225824.1"/>
    </source>
</evidence>
<organism evidence="2 3">
    <name type="scientific">Candidatus Thalassospirochaeta sargassi</name>
    <dbReference type="NCBI Taxonomy" id="3119039"/>
    <lineage>
        <taxon>Bacteria</taxon>
        <taxon>Pseudomonadati</taxon>
        <taxon>Spirochaetota</taxon>
        <taxon>Spirochaetia</taxon>
        <taxon>Spirochaetales</taxon>
        <taxon>Spirochaetaceae</taxon>
        <taxon>Candidatus Thalassospirochaeta</taxon>
    </lineage>
</organism>
<dbReference type="Proteomes" id="UP001221217">
    <property type="component" value="Unassembled WGS sequence"/>
</dbReference>
<keyword evidence="1" id="KW-0732">Signal</keyword>
<feature type="signal peptide" evidence="1">
    <location>
        <begin position="1"/>
        <end position="22"/>
    </location>
</feature>
<sequence length="315" mass="35100">MFPKLIFAVAAVFILTVPTVWADATGSTGKSFLEILFNQDDEDPEVIESKSGIGIEAADIFEDHDVELETAIDMKQAADEIIHPVLHKTAIPRESFIFFVEGEGWTIEDYSDAEGSPAIDLRYSGREYIGGNTFFTFYPFSEGRYLIKLRKNNYTSGVTERQVIEVDVKTSSLVEDVFNDATGDNPESEIEVEFEAASDVKAGPEMIIEAPEAAEAAEPIETAIDIAVAADAEETASCMDKVEQLEELLEAGSGNAADELLFELAGIYETCPEIRDERKAVEYYKIIVDNYPISNYWAEAKAKIIYLERTYIYIR</sequence>
<accession>A0AAJ1IAV3</accession>
<dbReference type="AlphaFoldDB" id="A0AAJ1IAV3"/>
<evidence type="ECO:0008006" key="4">
    <source>
        <dbReference type="Google" id="ProtNLM"/>
    </source>
</evidence>
<comment type="caution">
    <text evidence="2">The sequence shown here is derived from an EMBL/GenBank/DDBJ whole genome shotgun (WGS) entry which is preliminary data.</text>
</comment>
<gene>
    <name evidence="2" type="ORF">PQJ61_03555</name>
</gene>
<evidence type="ECO:0000256" key="1">
    <source>
        <dbReference type="SAM" id="SignalP"/>
    </source>
</evidence>
<protein>
    <recommendedName>
        <fullName evidence="4">Tetratricopeptide repeat protein</fullName>
    </recommendedName>
</protein>
<name>A0AAJ1IAV3_9SPIO</name>